<dbReference type="InterPro" id="IPR036412">
    <property type="entry name" value="HAD-like_sf"/>
</dbReference>
<evidence type="ECO:0000313" key="2">
    <source>
        <dbReference type="Proteomes" id="UP000702954"/>
    </source>
</evidence>
<keyword evidence="2" id="KW-1185">Reference proteome</keyword>
<dbReference type="PANTHER" id="PTHR10000:SF55">
    <property type="entry name" value="5-AMINO-6-(5-PHOSPHO-D-RIBITYLAMINO)URACIL PHOSPHATASE YCSE"/>
    <property type="match status" value="1"/>
</dbReference>
<dbReference type="CDD" id="cd07516">
    <property type="entry name" value="HAD_Pase"/>
    <property type="match status" value="1"/>
</dbReference>
<dbReference type="InterPro" id="IPR000150">
    <property type="entry name" value="Cof"/>
</dbReference>
<reference evidence="1 2" key="1">
    <citation type="journal article" date="2018" name="Int. J. Syst. Evol. Microbiol.">
        <title>Draft Genome Sequence of Faecalimonas umbilicata JCM 30896T, an Acetate-Producing Bacterium Isolated from Human Feces.</title>
        <authorList>
            <person name="Sakamoto M."/>
            <person name="Ikeyama N."/>
            <person name="Yuki M."/>
            <person name="Ohkuma M."/>
        </authorList>
    </citation>
    <scope>NUCLEOTIDE SEQUENCE [LARGE SCALE GENOMIC DNA]</scope>
    <source>
        <strain evidence="1 2">EGH7</strain>
    </source>
</reference>
<organism evidence="1 2">
    <name type="scientific">Faecalimonas umbilicata</name>
    <dbReference type="NCBI Taxonomy" id="1912855"/>
    <lineage>
        <taxon>Bacteria</taxon>
        <taxon>Bacillati</taxon>
        <taxon>Bacillota</taxon>
        <taxon>Clostridia</taxon>
        <taxon>Lachnospirales</taxon>
        <taxon>Lachnospiraceae</taxon>
        <taxon>Faecalimonas</taxon>
    </lineage>
</organism>
<dbReference type="RefSeq" id="WP_009262195.1">
    <property type="nucleotide sequence ID" value="NZ_AP031411.1"/>
</dbReference>
<dbReference type="NCBIfam" id="TIGR00099">
    <property type="entry name" value="Cof-subfamily"/>
    <property type="match status" value="1"/>
</dbReference>
<dbReference type="SFLD" id="SFLDS00003">
    <property type="entry name" value="Haloacid_Dehalogenase"/>
    <property type="match status" value="1"/>
</dbReference>
<dbReference type="InterPro" id="IPR023214">
    <property type="entry name" value="HAD_sf"/>
</dbReference>
<accession>A0ABQ0R1D3</accession>
<dbReference type="EMBL" id="BHEO01000008">
    <property type="protein sequence ID" value="GBU06514.1"/>
    <property type="molecule type" value="Genomic_DNA"/>
</dbReference>
<dbReference type="InterPro" id="IPR006379">
    <property type="entry name" value="HAD-SF_hydro_IIB"/>
</dbReference>
<gene>
    <name evidence="1" type="ORF">FAEUMB_30550</name>
</gene>
<dbReference type="PANTHER" id="PTHR10000">
    <property type="entry name" value="PHOSPHOSERINE PHOSPHATASE"/>
    <property type="match status" value="1"/>
</dbReference>
<dbReference type="NCBIfam" id="TIGR01484">
    <property type="entry name" value="HAD-SF-IIB"/>
    <property type="match status" value="1"/>
</dbReference>
<sequence length="270" mass="30655">MDMEIKLLAVDMDETVVNSRHQMTEQTKLALELAIQKGILVVPVTGRCLEGLPAKIRRMDGVEYFITSNGAKAYDFKEQRILYRRLIPNQTACAILKKCQEEEIGIAIHQEGKCYDNSFLQAAYRYVAYHRDFKAHRVQKDLYEWVRENEKPVEKIQVFSKDEKKLLVLQEMLERFVTLEMAVSTSGYIEITQAEANKGKALEALCDSLGISLLQVMAIGDNANDFSMLERVGFPVAMGNAKEELKQIAKTVTTSNDEDGVAKAIYEYLL</sequence>
<dbReference type="SFLD" id="SFLDG01140">
    <property type="entry name" value="C2.B:_Phosphomannomutase_and_P"/>
    <property type="match status" value="1"/>
</dbReference>
<name>A0ABQ0R1D3_9FIRM</name>
<protein>
    <submittedName>
        <fullName evidence="1">Sugar phosphate phosphatase</fullName>
    </submittedName>
</protein>
<evidence type="ECO:0000313" key="1">
    <source>
        <dbReference type="EMBL" id="GBU06514.1"/>
    </source>
</evidence>
<dbReference type="Gene3D" id="3.30.1240.10">
    <property type="match status" value="1"/>
</dbReference>
<dbReference type="Pfam" id="PF08282">
    <property type="entry name" value="Hydrolase_3"/>
    <property type="match status" value="1"/>
</dbReference>
<dbReference type="Proteomes" id="UP000702954">
    <property type="component" value="Unassembled WGS sequence"/>
</dbReference>
<dbReference type="SUPFAM" id="SSF56784">
    <property type="entry name" value="HAD-like"/>
    <property type="match status" value="1"/>
</dbReference>
<dbReference type="Gene3D" id="3.40.50.1000">
    <property type="entry name" value="HAD superfamily/HAD-like"/>
    <property type="match status" value="1"/>
</dbReference>
<dbReference type="GeneID" id="97507373"/>
<proteinExistence type="predicted"/>
<dbReference type="PROSITE" id="PS01229">
    <property type="entry name" value="COF_2"/>
    <property type="match status" value="1"/>
</dbReference>
<comment type="caution">
    <text evidence="1">The sequence shown here is derived from an EMBL/GenBank/DDBJ whole genome shotgun (WGS) entry which is preliminary data.</text>
</comment>